<evidence type="ECO:0000256" key="1">
    <source>
        <dbReference type="ARBA" id="ARBA00004147"/>
    </source>
</evidence>
<evidence type="ECO:0000256" key="18">
    <source>
        <dbReference type="ARBA" id="ARBA00029763"/>
    </source>
</evidence>
<dbReference type="GO" id="GO:0046740">
    <property type="term" value="P:transport of virus in host, cell to cell"/>
    <property type="evidence" value="ECO:0007669"/>
    <property type="project" value="UniProtKB-KW"/>
</dbReference>
<dbReference type="Proteomes" id="UP000203844">
    <property type="component" value="Genome"/>
</dbReference>
<reference evidence="19 20" key="1">
    <citation type="journal article" date="2011" name="Virus Genes">
        <title>Velvet bean severe mosaic virus: a distinct begomovirus species causing severe mosaic in Mucuna pruriens (L.) DC.</title>
        <authorList>
            <person name="Zaim M."/>
            <person name="Kumar Y."/>
            <person name="Hallan V."/>
            <person name="Zaidi A.A."/>
        </authorList>
    </citation>
    <scope>NUCLEOTIDE SEQUENCE [LARGE SCALE GENOMIC DNA]</scope>
</reference>
<dbReference type="GO" id="GO:0020002">
    <property type="term" value="C:host cell plasma membrane"/>
    <property type="evidence" value="ECO:0007669"/>
    <property type="project" value="UniProtKB-SubCell"/>
</dbReference>
<dbReference type="GO" id="GO:0005198">
    <property type="term" value="F:structural molecule activity"/>
    <property type="evidence" value="ECO:0007669"/>
    <property type="project" value="InterPro"/>
</dbReference>
<keyword evidence="13" id="KW-0472">Membrane</keyword>
<organism evidence="19 20">
    <name type="scientific">Velvet bean severe mosaic virus</name>
    <dbReference type="NCBI Taxonomy" id="667119"/>
    <lineage>
        <taxon>Viruses</taxon>
        <taxon>Monodnaviria</taxon>
        <taxon>Shotokuvirae</taxon>
        <taxon>Cressdnaviricota</taxon>
        <taxon>Repensiviricetes</taxon>
        <taxon>Geplafuvirales</taxon>
        <taxon>Geminiviridae</taxon>
        <taxon>Begomovirus</taxon>
        <taxon>Begomovirus mucunae</taxon>
    </lineage>
</organism>
<dbReference type="GeneID" id="8527502"/>
<dbReference type="OrthoDB" id="8326at10239"/>
<evidence type="ECO:0000256" key="7">
    <source>
        <dbReference type="ARBA" id="ARBA00022511"/>
    </source>
</evidence>
<protein>
    <recommendedName>
        <fullName evidence="5">Nuclear shuttle protein</fullName>
    </recommendedName>
    <alternativeName>
        <fullName evidence="17">Protein BR1</fullName>
    </alternativeName>
    <alternativeName>
        <fullName evidence="18">Protein BV1</fullName>
    </alternativeName>
</protein>
<keyword evidence="8" id="KW-1048">Host nucleus</keyword>
<keyword evidence="11" id="KW-0916">Viral movement protein</keyword>
<evidence type="ECO:0000256" key="12">
    <source>
        <dbReference type="ARBA" id="ARBA00023125"/>
    </source>
</evidence>
<evidence type="ECO:0000256" key="11">
    <source>
        <dbReference type="ARBA" id="ARBA00023031"/>
    </source>
</evidence>
<name>C9YHF4_9GEMI</name>
<evidence type="ECO:0000256" key="8">
    <source>
        <dbReference type="ARBA" id="ARBA00022562"/>
    </source>
</evidence>
<evidence type="ECO:0000256" key="13">
    <source>
        <dbReference type="ARBA" id="ARBA00023136"/>
    </source>
</evidence>
<dbReference type="Pfam" id="PF00844">
    <property type="entry name" value="Gemini_coat"/>
    <property type="match status" value="1"/>
</dbReference>
<keyword evidence="14" id="KW-1035">Host cytoplasm</keyword>
<dbReference type="RefSeq" id="YP_003254642.1">
    <property type="nucleotide sequence ID" value="NC_013415.1"/>
</dbReference>
<dbReference type="GO" id="GO:0030430">
    <property type="term" value="C:host cell cytoplasm"/>
    <property type="evidence" value="ECO:0007669"/>
    <property type="project" value="UniProtKB-SubCell"/>
</dbReference>
<evidence type="ECO:0000256" key="17">
    <source>
        <dbReference type="ARBA" id="ARBA00029578"/>
    </source>
</evidence>
<comment type="subcellular location">
    <subcellularLocation>
        <location evidence="3">Host cell membrane</location>
        <topology evidence="3">Peripheral membrane protein</topology>
        <orientation evidence="3">Cytoplasmic side</orientation>
    </subcellularLocation>
    <subcellularLocation>
        <location evidence="2">Host cytoplasm</location>
    </subcellularLocation>
    <subcellularLocation>
        <location evidence="1">Host nucleus</location>
    </subcellularLocation>
</comment>
<evidence type="ECO:0000256" key="5">
    <source>
        <dbReference type="ARBA" id="ARBA00014908"/>
    </source>
</evidence>
<keyword evidence="7" id="KW-1032">Host cell membrane</keyword>
<evidence type="ECO:0000256" key="16">
    <source>
        <dbReference type="ARBA" id="ARBA00026026"/>
    </source>
</evidence>
<evidence type="ECO:0000256" key="9">
    <source>
        <dbReference type="ARBA" id="ARBA00022581"/>
    </source>
</evidence>
<keyword evidence="12" id="KW-0238">DNA-binding</keyword>
<dbReference type="GO" id="GO:0042025">
    <property type="term" value="C:host cell nucleus"/>
    <property type="evidence" value="ECO:0007669"/>
    <property type="project" value="UniProtKB-SubCell"/>
</dbReference>
<sequence length="257" mass="29488">MKMLYTPRSNWRSPFRRNTSNRRNVRRTNSATRFNIKVARRLSYGRVERPLQFGKLCEKHHGVHMSLCSNRDVTSFISYPALSLNGDGRSRDFIKLLSLNISGVLSARVVSSDQPMDNDVYRRGLFVISIILDRKPYVPDGANELPSFEELFGQYSEAYVNMRLLSSRQDRFRLLGTIKKNINCDSGAADVNIGKFIRFVQGRRTLWSRFKDPEPPLDSGGNYRNISTNAILINYAFVSMQSITVNPLVQYELNYVG</sequence>
<comment type="function">
    <text evidence="15">Binds to the genomic viral ssDNA, shuttles it into and out of the cell nucleus. Begomoviruses use 2 proteins to transport their DNA from cell to cell. The nuclear shuttle protein (NSP) shuttles it between nucleus and cytoplasm and the movement protein (MP) probably transports the DNA-NSP complex to the cell periphery and facilitates movement across the cell wall.</text>
</comment>
<evidence type="ECO:0000256" key="3">
    <source>
        <dbReference type="ARBA" id="ARBA00004501"/>
    </source>
</evidence>
<accession>C9YHF4</accession>
<dbReference type="GO" id="GO:0043657">
    <property type="term" value="C:host cell"/>
    <property type="evidence" value="ECO:0007669"/>
    <property type="project" value="InterPro"/>
</dbReference>
<evidence type="ECO:0000256" key="15">
    <source>
        <dbReference type="ARBA" id="ARBA00025176"/>
    </source>
</evidence>
<keyword evidence="10" id="KW-1043">Host membrane</keyword>
<gene>
    <name evidence="19" type="primary">BV1</name>
</gene>
<evidence type="ECO:0000256" key="4">
    <source>
        <dbReference type="ARBA" id="ARBA00005789"/>
    </source>
</evidence>
<dbReference type="InterPro" id="IPR000263">
    <property type="entry name" value="GV_A/BR1_coat"/>
</dbReference>
<proteinExistence type="inferred from homology"/>
<keyword evidence="6" id="KW-0813">Transport</keyword>
<evidence type="ECO:0000256" key="10">
    <source>
        <dbReference type="ARBA" id="ARBA00022870"/>
    </source>
</evidence>
<dbReference type="GO" id="GO:0003697">
    <property type="term" value="F:single-stranded DNA binding"/>
    <property type="evidence" value="ECO:0007669"/>
    <property type="project" value="InterPro"/>
</dbReference>
<evidence type="ECO:0000256" key="14">
    <source>
        <dbReference type="ARBA" id="ARBA00023200"/>
    </source>
</evidence>
<keyword evidence="20" id="KW-1185">Reference proteome</keyword>
<keyword evidence="9" id="KW-0945">Host-virus interaction</keyword>
<evidence type="ECO:0000313" key="20">
    <source>
        <dbReference type="Proteomes" id="UP000203844"/>
    </source>
</evidence>
<evidence type="ECO:0000256" key="2">
    <source>
        <dbReference type="ARBA" id="ARBA00004192"/>
    </source>
</evidence>
<dbReference type="KEGG" id="vg:8527502"/>
<dbReference type="GO" id="GO:0051027">
    <property type="term" value="P:DNA transport"/>
    <property type="evidence" value="ECO:0007669"/>
    <property type="project" value="InterPro"/>
</dbReference>
<dbReference type="GO" id="GO:0019028">
    <property type="term" value="C:viral capsid"/>
    <property type="evidence" value="ECO:0007669"/>
    <property type="project" value="InterPro"/>
</dbReference>
<dbReference type="EMBL" id="FN543426">
    <property type="protein sequence ID" value="CBA34963.1"/>
    <property type="molecule type" value="Genomic_DNA"/>
</dbReference>
<dbReference type="PRINTS" id="PR00225">
    <property type="entry name" value="GEMCOATBR1"/>
</dbReference>
<evidence type="ECO:0000313" key="19">
    <source>
        <dbReference type="EMBL" id="CBA34963.1"/>
    </source>
</evidence>
<comment type="similarity">
    <text evidence="4">Belongs to the begomovirus nuclear shuttle protein family.</text>
</comment>
<dbReference type="InterPro" id="IPR001530">
    <property type="entry name" value="Gemini_BR1"/>
</dbReference>
<comment type="subunit">
    <text evidence="16">Binds to single-stranded and double-stranded viral DNA. Interacts with the host nuclear shuttle interacting (NSI) protein. This interaction may allow NSP to recruit NSI monomers to the viral genome and thus regulate nuclear export of viral genome by NSP.</text>
</comment>
<evidence type="ECO:0000256" key="6">
    <source>
        <dbReference type="ARBA" id="ARBA00022448"/>
    </source>
</evidence>